<dbReference type="NCBIfam" id="TIGR01725">
    <property type="entry name" value="phge_HK97_gp10"/>
    <property type="match status" value="1"/>
</dbReference>
<reference evidence="1 2" key="1">
    <citation type="journal article" date="2018" name="Front. Microbiol.">
        <title>Comparative Genomics of the Herbivore Gut Symbiont Lactobacillus reuteri Reveals Genetic Diversity and Lifestyle Adaptation.</title>
        <authorList>
            <person name="Zhao J."/>
        </authorList>
    </citation>
    <scope>NUCLEOTIDE SEQUENCE [LARGE SCALE GENOMIC DNA]</scope>
    <source>
        <strain evidence="1 2">LR10</strain>
    </source>
</reference>
<evidence type="ECO:0000313" key="2">
    <source>
        <dbReference type="Proteomes" id="UP000245980"/>
    </source>
</evidence>
<sequence length="135" mass="15087">MKIMANSFKVDVKGTKELANFLKKNKDLTPVKKIVAKHGAGLKKQTQQNMNNLYKGHYEWKKGAGLTMVSPTGNTRRSVTNTISNGGLTATVAPQTEYFPYLEYGTRFMAARPTLHPAFAIESMKFANDLNKLFK</sequence>
<dbReference type="AlphaFoldDB" id="A0A855XLB0"/>
<organism evidence="1 2">
    <name type="scientific">Limosilactobacillus reuteri</name>
    <name type="common">Lactobacillus reuteri</name>
    <dbReference type="NCBI Taxonomy" id="1598"/>
    <lineage>
        <taxon>Bacteria</taxon>
        <taxon>Bacillati</taxon>
        <taxon>Bacillota</taxon>
        <taxon>Bacilli</taxon>
        <taxon>Lactobacillales</taxon>
        <taxon>Lactobacillaceae</taxon>
        <taxon>Limosilactobacillus</taxon>
    </lineage>
</organism>
<dbReference type="InterPro" id="IPR010064">
    <property type="entry name" value="HK97-gp10_tail"/>
</dbReference>
<gene>
    <name evidence="1" type="ORF">DKZ22_05855</name>
</gene>
<name>A0A855XLB0_LIMRT</name>
<protein>
    <recommendedName>
        <fullName evidence="3">Phage protein, HK97 gp10 family</fullName>
    </recommendedName>
</protein>
<evidence type="ECO:0000313" key="1">
    <source>
        <dbReference type="EMBL" id="PWT41736.1"/>
    </source>
</evidence>
<evidence type="ECO:0008006" key="3">
    <source>
        <dbReference type="Google" id="ProtNLM"/>
    </source>
</evidence>
<proteinExistence type="predicted"/>
<dbReference type="Proteomes" id="UP000245980">
    <property type="component" value="Unassembled WGS sequence"/>
</dbReference>
<comment type="caution">
    <text evidence="1">The sequence shown here is derived from an EMBL/GenBank/DDBJ whole genome shotgun (WGS) entry which is preliminary data.</text>
</comment>
<dbReference type="EMBL" id="QGHT01000019">
    <property type="protein sequence ID" value="PWT41736.1"/>
    <property type="molecule type" value="Genomic_DNA"/>
</dbReference>
<accession>A0A855XLB0</accession>